<protein>
    <submittedName>
        <fullName evidence="1">Uncharacterized protein</fullName>
    </submittedName>
</protein>
<proteinExistence type="predicted"/>
<dbReference type="STRING" id="1033731.SAMN05444145_105245"/>
<accession>A0A1H4DE82</accession>
<dbReference type="RefSeq" id="WP_010260779.1">
    <property type="nucleotide sequence ID" value="NZ_CAEG01000005.1"/>
</dbReference>
<evidence type="ECO:0000313" key="2">
    <source>
        <dbReference type="Proteomes" id="UP000183253"/>
    </source>
</evidence>
<dbReference type="AlphaFoldDB" id="A0A1H4DE82"/>
<dbReference type="OrthoDB" id="799440at2"/>
<gene>
    <name evidence="1" type="ORF">SAMN05444145_105245</name>
</gene>
<organism evidence="1 2">
    <name type="scientific">Alistipes timonensis JC136</name>
    <dbReference type="NCBI Taxonomy" id="1033731"/>
    <lineage>
        <taxon>Bacteria</taxon>
        <taxon>Pseudomonadati</taxon>
        <taxon>Bacteroidota</taxon>
        <taxon>Bacteroidia</taxon>
        <taxon>Bacteroidales</taxon>
        <taxon>Rikenellaceae</taxon>
        <taxon>Alistipes</taxon>
    </lineage>
</organism>
<name>A0A1H4DE82_9BACT</name>
<dbReference type="EMBL" id="FNRI01000005">
    <property type="protein sequence ID" value="SEA70806.1"/>
    <property type="molecule type" value="Genomic_DNA"/>
</dbReference>
<evidence type="ECO:0000313" key="1">
    <source>
        <dbReference type="EMBL" id="SEA70806.1"/>
    </source>
</evidence>
<reference evidence="1 2" key="1">
    <citation type="submission" date="2016-10" db="EMBL/GenBank/DDBJ databases">
        <authorList>
            <person name="de Groot N.N."/>
        </authorList>
    </citation>
    <scope>NUCLEOTIDE SEQUENCE [LARGE SCALE GENOMIC DNA]</scope>
    <source>
        <strain evidence="1 2">DSM 25383</strain>
    </source>
</reference>
<sequence length="110" mass="12015">MPKALDILIDPNTGDLQVDTERDALGLIAQGLEVGDTTYQNQAIILQSVKGEFKEYPTLGVGISDMVNDHETTGWTREISLQLESDGMTVKEVDIDITSGKLTIDAEYNS</sequence>
<keyword evidence="2" id="KW-1185">Reference proteome</keyword>
<dbReference type="Proteomes" id="UP000183253">
    <property type="component" value="Unassembled WGS sequence"/>
</dbReference>